<organism evidence="2 3">
    <name type="scientific">Streptomyces violascens</name>
    <dbReference type="NCBI Taxonomy" id="67381"/>
    <lineage>
        <taxon>Bacteria</taxon>
        <taxon>Bacillati</taxon>
        <taxon>Actinomycetota</taxon>
        <taxon>Actinomycetes</taxon>
        <taxon>Kitasatosporales</taxon>
        <taxon>Streptomycetaceae</taxon>
        <taxon>Streptomyces</taxon>
    </lineage>
</organism>
<feature type="region of interest" description="Disordered" evidence="1">
    <location>
        <begin position="1"/>
        <end position="20"/>
    </location>
</feature>
<reference evidence="2" key="1">
    <citation type="submission" date="2024-05" db="EMBL/GenBank/DDBJ databases">
        <title>Whole genome shotgun sequence of Streptomyces violascens NBRC 12920.</title>
        <authorList>
            <person name="Komaki H."/>
            <person name="Tamura T."/>
        </authorList>
    </citation>
    <scope>NUCLEOTIDE SEQUENCE</scope>
    <source>
        <strain evidence="2">NBRC 12920</strain>
    </source>
</reference>
<evidence type="ECO:0000313" key="2">
    <source>
        <dbReference type="EMBL" id="GHI38457.1"/>
    </source>
</evidence>
<proteinExistence type="predicted"/>
<keyword evidence="3" id="KW-1185">Reference proteome</keyword>
<protein>
    <submittedName>
        <fullName evidence="2">Uncharacterized protein</fullName>
    </submittedName>
</protein>
<feature type="region of interest" description="Disordered" evidence="1">
    <location>
        <begin position="42"/>
        <end position="102"/>
    </location>
</feature>
<evidence type="ECO:0000313" key="3">
    <source>
        <dbReference type="Proteomes" id="UP001050808"/>
    </source>
</evidence>
<evidence type="ECO:0000256" key="1">
    <source>
        <dbReference type="SAM" id="MobiDB-lite"/>
    </source>
</evidence>
<name>A0ABQ3QMG1_9ACTN</name>
<sequence>MHSGRVDAARGAGNCASNHVWPEVEEGFEGRGELREYRVRPEAEEGFKGEGTARSASVVPRPGLSRPAAEKGPTLGWRDGVRPLPAGAIHPAPPLCISAPRP</sequence>
<accession>A0ABQ3QMG1</accession>
<dbReference type="EMBL" id="BNDY01000006">
    <property type="protein sequence ID" value="GHI38457.1"/>
    <property type="molecule type" value="Genomic_DNA"/>
</dbReference>
<gene>
    <name evidence="2" type="ORF">Sviol_28650</name>
</gene>
<dbReference type="Proteomes" id="UP001050808">
    <property type="component" value="Unassembled WGS sequence"/>
</dbReference>
<comment type="caution">
    <text evidence="2">The sequence shown here is derived from an EMBL/GenBank/DDBJ whole genome shotgun (WGS) entry which is preliminary data.</text>
</comment>